<dbReference type="Pfam" id="PF08016">
    <property type="entry name" value="PKD_channel"/>
    <property type="match status" value="1"/>
</dbReference>
<evidence type="ECO:0000256" key="3">
    <source>
        <dbReference type="ARBA" id="ARBA00022692"/>
    </source>
</evidence>
<evidence type="ECO:0000256" key="5">
    <source>
        <dbReference type="ARBA" id="ARBA00023136"/>
    </source>
</evidence>
<dbReference type="KEGG" id="pmrn:116955794"/>
<keyword evidence="8" id="KW-1185">Reference proteome</keyword>
<dbReference type="GO" id="GO:0016020">
    <property type="term" value="C:membrane"/>
    <property type="evidence" value="ECO:0007669"/>
    <property type="project" value="UniProtKB-SubCell"/>
</dbReference>
<organism evidence="8 9">
    <name type="scientific">Petromyzon marinus</name>
    <name type="common">Sea lamprey</name>
    <dbReference type="NCBI Taxonomy" id="7757"/>
    <lineage>
        <taxon>Eukaryota</taxon>
        <taxon>Metazoa</taxon>
        <taxon>Chordata</taxon>
        <taxon>Craniata</taxon>
        <taxon>Vertebrata</taxon>
        <taxon>Cyclostomata</taxon>
        <taxon>Hyperoartia</taxon>
        <taxon>Petromyzontiformes</taxon>
        <taxon>Petromyzontidae</taxon>
        <taxon>Petromyzon</taxon>
    </lineage>
</organism>
<feature type="transmembrane region" description="Helical" evidence="6">
    <location>
        <begin position="78"/>
        <end position="100"/>
    </location>
</feature>
<evidence type="ECO:0000259" key="7">
    <source>
        <dbReference type="Pfam" id="PF08016"/>
    </source>
</evidence>
<feature type="transmembrane region" description="Helical" evidence="6">
    <location>
        <begin position="44"/>
        <end position="66"/>
    </location>
</feature>
<dbReference type="PANTHER" id="PTHR10877">
    <property type="entry name" value="POLYCYSTIN FAMILY MEMBER"/>
    <property type="match status" value="1"/>
</dbReference>
<proteinExistence type="inferred from homology"/>
<dbReference type="InterPro" id="IPR051223">
    <property type="entry name" value="Polycystin"/>
</dbReference>
<dbReference type="RefSeq" id="XP_032833016.1">
    <property type="nucleotide sequence ID" value="XM_032977125.1"/>
</dbReference>
<dbReference type="InterPro" id="IPR013122">
    <property type="entry name" value="PKD1_2_channel"/>
</dbReference>
<feature type="transmembrane region" description="Helical" evidence="6">
    <location>
        <begin position="233"/>
        <end position="259"/>
    </location>
</feature>
<dbReference type="GO" id="GO:0005262">
    <property type="term" value="F:calcium channel activity"/>
    <property type="evidence" value="ECO:0007669"/>
    <property type="project" value="TreeGrafter"/>
</dbReference>
<feature type="domain" description="Polycystin cation channel PKD1/PKD2" evidence="7">
    <location>
        <begin position="44"/>
        <end position="256"/>
    </location>
</feature>
<evidence type="ECO:0000256" key="2">
    <source>
        <dbReference type="ARBA" id="ARBA00007200"/>
    </source>
</evidence>
<reference evidence="9" key="1">
    <citation type="submission" date="2025-08" db="UniProtKB">
        <authorList>
            <consortium name="RefSeq"/>
        </authorList>
    </citation>
    <scope>IDENTIFICATION</scope>
    <source>
        <tissue evidence="9">Sperm</tissue>
    </source>
</reference>
<dbReference type="Proteomes" id="UP001318040">
    <property type="component" value="Chromosome 61"/>
</dbReference>
<feature type="transmembrane region" description="Helical" evidence="6">
    <location>
        <begin position="171"/>
        <end position="193"/>
    </location>
</feature>
<dbReference type="PANTHER" id="PTHR10877:SF150">
    <property type="entry name" value="REJ DOMAIN-CONTAINING PROTEIN"/>
    <property type="match status" value="1"/>
</dbReference>
<gene>
    <name evidence="9" type="primary">LOC116955794</name>
</gene>
<dbReference type="AlphaFoldDB" id="A0AAJ7XFY4"/>
<evidence type="ECO:0000313" key="9">
    <source>
        <dbReference type="RefSeq" id="XP_032833016.1"/>
    </source>
</evidence>
<keyword evidence="4 6" id="KW-1133">Transmembrane helix</keyword>
<accession>A0AAJ7XFY4</accession>
<keyword evidence="3 6" id="KW-0812">Transmembrane</keyword>
<evidence type="ECO:0000256" key="6">
    <source>
        <dbReference type="SAM" id="Phobius"/>
    </source>
</evidence>
<name>A0AAJ7XFY4_PETMA</name>
<evidence type="ECO:0000256" key="1">
    <source>
        <dbReference type="ARBA" id="ARBA00004141"/>
    </source>
</evidence>
<sequence length="261" mass="29270">MGNIGRESRRVKLTYVVHCFAGGAHGHAYIHVFRIESFLGKLETLTGVVYIVFAILLVIIAATEALRLSELGVAYFKSFWNIAELLSIALGAASVVTYFIKMSVATRTLEKFRTDPHKFVNFQELVTWDRQVSELLATLVFVSTIKVLGHMKSLRQFKVLVGAFSEAWNHIQGFAVIVLVIFCGFGQLARLLFGSSLWNYARSPRAWSSRFSLFLGQPGNGKLYAANRVLRPLIYFAFTFMTTFVIVNFSLGILSNGFISF</sequence>
<dbReference type="GeneID" id="116955794"/>
<dbReference type="GO" id="GO:0050982">
    <property type="term" value="P:detection of mechanical stimulus"/>
    <property type="evidence" value="ECO:0007669"/>
    <property type="project" value="TreeGrafter"/>
</dbReference>
<evidence type="ECO:0000313" key="8">
    <source>
        <dbReference type="Proteomes" id="UP001318040"/>
    </source>
</evidence>
<evidence type="ECO:0000256" key="4">
    <source>
        <dbReference type="ARBA" id="ARBA00022989"/>
    </source>
</evidence>
<keyword evidence="5 6" id="KW-0472">Membrane</keyword>
<protein>
    <submittedName>
        <fullName evidence="9">Polycystin-2-like</fullName>
    </submittedName>
</protein>
<comment type="similarity">
    <text evidence="2">Belongs to the polycystin family.</text>
</comment>
<comment type="subcellular location">
    <subcellularLocation>
        <location evidence="1">Membrane</location>
        <topology evidence="1">Multi-pass membrane protein</topology>
    </subcellularLocation>
</comment>